<keyword evidence="5 9" id="KW-0067">ATP-binding</keyword>
<dbReference type="CDD" id="cd07958">
    <property type="entry name" value="Anticodon_Ia_Leu_BEm"/>
    <property type="match status" value="1"/>
</dbReference>
<evidence type="ECO:0000256" key="2">
    <source>
        <dbReference type="ARBA" id="ARBA00022490"/>
    </source>
</evidence>
<dbReference type="SUPFAM" id="SSF50677">
    <property type="entry name" value="ValRS/IleRS/LeuRS editing domain"/>
    <property type="match status" value="1"/>
</dbReference>
<keyword evidence="4 9" id="KW-0547">Nucleotide-binding</keyword>
<accession>A0A058ZMF7</accession>
<dbReference type="GO" id="GO:0005829">
    <property type="term" value="C:cytosol"/>
    <property type="evidence" value="ECO:0007669"/>
    <property type="project" value="TreeGrafter"/>
</dbReference>
<dbReference type="PANTHER" id="PTHR43740">
    <property type="entry name" value="LEUCYL-TRNA SYNTHETASE"/>
    <property type="match status" value="1"/>
</dbReference>
<comment type="similarity">
    <text evidence="1 9 10">Belongs to the class-I aminoacyl-tRNA synthetase family.</text>
</comment>
<evidence type="ECO:0000256" key="5">
    <source>
        <dbReference type="ARBA" id="ARBA00022840"/>
    </source>
</evidence>
<dbReference type="InterPro" id="IPR015413">
    <property type="entry name" value="Methionyl/Leucyl_tRNA_Synth"/>
</dbReference>
<dbReference type="GO" id="GO:0002161">
    <property type="term" value="F:aminoacyl-tRNA deacylase activity"/>
    <property type="evidence" value="ECO:0007669"/>
    <property type="project" value="InterPro"/>
</dbReference>
<feature type="domain" description="Aminoacyl-tRNA synthetase class Ia" evidence="11">
    <location>
        <begin position="660"/>
        <end position="699"/>
    </location>
</feature>
<feature type="domain" description="Methionyl/Valyl/Leucyl/Isoleucyl-tRNA synthetase anticodon-binding" evidence="12">
    <location>
        <begin position="731"/>
        <end position="852"/>
    </location>
</feature>
<dbReference type="Gene3D" id="2.20.28.290">
    <property type="match status" value="1"/>
</dbReference>
<reference evidence="15 16" key="1">
    <citation type="submission" date="2013-04" db="EMBL/GenBank/DDBJ databases">
        <title>Shimia sp. 22II-S11-Z10 Genome Sequencing.</title>
        <authorList>
            <person name="Lai Q."/>
            <person name="Li G."/>
            <person name="Shao Z."/>
        </authorList>
    </citation>
    <scope>NUCLEOTIDE SEQUENCE [LARGE SCALE GENOMIC DNA]</scope>
    <source>
        <strain evidence="16">22II-S11-Z10</strain>
    </source>
</reference>
<evidence type="ECO:0000256" key="7">
    <source>
        <dbReference type="ARBA" id="ARBA00023146"/>
    </source>
</evidence>
<dbReference type="Pfam" id="PF00133">
    <property type="entry name" value="tRNA-synt_1"/>
    <property type="match status" value="2"/>
</dbReference>
<evidence type="ECO:0000256" key="9">
    <source>
        <dbReference type="HAMAP-Rule" id="MF_00049"/>
    </source>
</evidence>
<dbReference type="GO" id="GO:0005524">
    <property type="term" value="F:ATP binding"/>
    <property type="evidence" value="ECO:0007669"/>
    <property type="project" value="UniProtKB-UniRule"/>
</dbReference>
<dbReference type="GO" id="GO:0004823">
    <property type="term" value="F:leucine-tRNA ligase activity"/>
    <property type="evidence" value="ECO:0007669"/>
    <property type="project" value="UniProtKB-UniRule"/>
</dbReference>
<dbReference type="NCBIfam" id="TIGR00396">
    <property type="entry name" value="leuS_bact"/>
    <property type="match status" value="1"/>
</dbReference>
<comment type="catalytic activity">
    <reaction evidence="8 9">
        <text>tRNA(Leu) + L-leucine + ATP = L-leucyl-tRNA(Leu) + AMP + diphosphate</text>
        <dbReference type="Rhea" id="RHEA:11688"/>
        <dbReference type="Rhea" id="RHEA-COMP:9613"/>
        <dbReference type="Rhea" id="RHEA-COMP:9622"/>
        <dbReference type="ChEBI" id="CHEBI:30616"/>
        <dbReference type="ChEBI" id="CHEBI:33019"/>
        <dbReference type="ChEBI" id="CHEBI:57427"/>
        <dbReference type="ChEBI" id="CHEBI:78442"/>
        <dbReference type="ChEBI" id="CHEBI:78494"/>
        <dbReference type="ChEBI" id="CHEBI:456215"/>
        <dbReference type="EC" id="6.1.1.4"/>
    </reaction>
</comment>
<dbReference type="STRING" id="1461693.ATO10_08517"/>
<dbReference type="Gene3D" id="3.40.50.620">
    <property type="entry name" value="HUPs"/>
    <property type="match status" value="2"/>
</dbReference>
<dbReference type="Pfam" id="PF09334">
    <property type="entry name" value="tRNA-synt_1g"/>
    <property type="match status" value="1"/>
</dbReference>
<dbReference type="InterPro" id="IPR002302">
    <property type="entry name" value="Leu-tRNA-ligase"/>
</dbReference>
<feature type="domain" description="Aminoacyl-tRNA synthetase class Ia" evidence="11">
    <location>
        <begin position="423"/>
        <end position="585"/>
    </location>
</feature>
<keyword evidence="6 9" id="KW-0648">Protein biosynthesis</keyword>
<dbReference type="CDD" id="cd00812">
    <property type="entry name" value="LeuRS_core"/>
    <property type="match status" value="1"/>
</dbReference>
<keyword evidence="2 9" id="KW-0963">Cytoplasm</keyword>
<dbReference type="InterPro" id="IPR014729">
    <property type="entry name" value="Rossmann-like_a/b/a_fold"/>
</dbReference>
<evidence type="ECO:0000256" key="8">
    <source>
        <dbReference type="ARBA" id="ARBA00047469"/>
    </source>
</evidence>
<dbReference type="AlphaFoldDB" id="A0A058ZMF7"/>
<dbReference type="PATRIC" id="fig|1461693.3.peg.1732"/>
<dbReference type="EC" id="6.1.1.4" evidence="9"/>
<evidence type="ECO:0000256" key="4">
    <source>
        <dbReference type="ARBA" id="ARBA00022741"/>
    </source>
</evidence>
<comment type="subcellular location">
    <subcellularLocation>
        <location evidence="9">Cytoplasm</location>
    </subcellularLocation>
</comment>
<comment type="caution">
    <text evidence="15">The sequence shown here is derived from an EMBL/GenBank/DDBJ whole genome shotgun (WGS) entry which is preliminary data.</text>
</comment>
<gene>
    <name evidence="9 15" type="primary">leuS</name>
    <name evidence="15" type="ORF">ATO10_08517</name>
</gene>
<evidence type="ECO:0000313" key="15">
    <source>
        <dbReference type="EMBL" id="KCV82420.1"/>
    </source>
</evidence>
<dbReference type="InterPro" id="IPR002300">
    <property type="entry name" value="aa-tRNA-synth_Ia"/>
</dbReference>
<dbReference type="eggNOG" id="COG0495">
    <property type="taxonomic scope" value="Bacteria"/>
</dbReference>
<dbReference type="OrthoDB" id="9810365at2"/>
<proteinExistence type="inferred from homology"/>
<dbReference type="HAMAP" id="MF_00049_B">
    <property type="entry name" value="Leu_tRNA_synth_B"/>
    <property type="match status" value="1"/>
</dbReference>
<feature type="short sequence motif" description="'HIGH' region" evidence="9">
    <location>
        <begin position="41"/>
        <end position="51"/>
    </location>
</feature>
<evidence type="ECO:0000256" key="1">
    <source>
        <dbReference type="ARBA" id="ARBA00005594"/>
    </source>
</evidence>
<dbReference type="PROSITE" id="PS00178">
    <property type="entry name" value="AA_TRNA_LIGASE_I"/>
    <property type="match status" value="1"/>
</dbReference>
<evidence type="ECO:0000313" key="16">
    <source>
        <dbReference type="Proteomes" id="UP000024836"/>
    </source>
</evidence>
<feature type="domain" description="Leucyl-tRNA synthetase editing" evidence="14">
    <location>
        <begin position="220"/>
        <end position="372"/>
    </location>
</feature>
<keyword evidence="16" id="KW-1185">Reference proteome</keyword>
<dbReference type="InterPro" id="IPR001412">
    <property type="entry name" value="aa-tRNA-synth_I_CS"/>
</dbReference>
<keyword evidence="7 9" id="KW-0030">Aminoacyl-tRNA synthetase</keyword>
<sequence>MSRFEPSTIESKWQTAWEQAGTFTATRDPAKDKYYVLEMFPYPSGRIHMGHVRNYTMGDVIARYKMSCGFSVLHPMGWDAFGMPAENAAMERGGHPKDWTYGNIADMRDQMKPLGLSIDWSREFATCDPEYYGQQQAMFIDMLHAGLVYRKNAIVNWDPVDMTVLANEQVEDGRGWRSGALVERRELTQWFFKISDFSEELLSALDGLDNWPEKVKLMQRNWIGKSRGLEFAFGTVDAPEGFDRIEVYTTRPDTLMGASFVGISPDHPLAKQLESHDDKVAAFCAECRKGGTTEEAIETAEKLGYDTGIKVRHPFDTSWELPVYIANFILMDYGTGAIFGCPAHDQRDFEFATKYDLPITPVFEPTDGASGLTEAFVPLKSETVRYVRGFAGEQVQTGEAGVNSAIDFCEENGVGHGVTKFRLRDWGLSRQRYWGCPIPVVHCEDCGVVPEKKENLPVELPYDNGNEPIDFAVPGNPLDRHPTWRDCACPSCGKPAKRETDTMDTFVDSSWYYARFTAPRAETPTNAEDAEYWMNVDQYIGGIEHAILHLLYSRFFARAMQITGHLPKKAVEPFDALFTQGMVTHEIYLTRDENGRPVYHLPETILEYTSNVDGKKKAVLKLGVTRANMDPKTVSADVLTEASRQGLFDGYEVETIPSAKMSKSKKNVVDPVNIIQAFGADTARWFVLSDSPPERDVEWTASGAEAAYKHLGRVWRVAGDIATQEGAGKGDEELTRTVHKAIHDVTMGIESFGFNAAVAKLYGLANAIQKSKAGADARRDAMKVLAQLMSPMTPHLSEEIWSMLGGEGLVIDAPWPKADPKMLVEDTVTLPIQINGKRKAEISVAKDLPKEEVEKLALANDAVVKALAGGQPKKLIVVPGRIINVVI</sequence>
<name>A0A058ZMF7_9RHOB</name>
<dbReference type="InterPro" id="IPR013155">
    <property type="entry name" value="M/V/L/I-tRNA-synth_anticd-bd"/>
</dbReference>
<dbReference type="Pfam" id="PF08264">
    <property type="entry name" value="Anticodon_1"/>
    <property type="match status" value="1"/>
</dbReference>
<dbReference type="Gene3D" id="1.10.730.10">
    <property type="entry name" value="Isoleucyl-tRNA Synthetase, Domain 1"/>
    <property type="match status" value="2"/>
</dbReference>
<evidence type="ECO:0000259" key="13">
    <source>
        <dbReference type="Pfam" id="PF09334"/>
    </source>
</evidence>
<dbReference type="InterPro" id="IPR009080">
    <property type="entry name" value="tRNAsynth_Ia_anticodon-bd"/>
</dbReference>
<dbReference type="SUPFAM" id="SSF47323">
    <property type="entry name" value="Anticodon-binding domain of a subclass of class I aminoacyl-tRNA synthetases"/>
    <property type="match status" value="1"/>
</dbReference>
<evidence type="ECO:0000259" key="11">
    <source>
        <dbReference type="Pfam" id="PF00133"/>
    </source>
</evidence>
<dbReference type="Gene3D" id="3.10.20.590">
    <property type="match status" value="1"/>
</dbReference>
<dbReference type="SUPFAM" id="SSF52374">
    <property type="entry name" value="Nucleotidylyl transferase"/>
    <property type="match status" value="1"/>
</dbReference>
<dbReference type="Pfam" id="PF13603">
    <property type="entry name" value="tRNA-synt_1_2"/>
    <property type="match status" value="1"/>
</dbReference>
<evidence type="ECO:0000256" key="6">
    <source>
        <dbReference type="ARBA" id="ARBA00022917"/>
    </source>
</evidence>
<feature type="binding site" evidence="9">
    <location>
        <position position="663"/>
    </location>
    <ligand>
        <name>ATP</name>
        <dbReference type="ChEBI" id="CHEBI:30616"/>
    </ligand>
</feature>
<dbReference type="RefSeq" id="WP_035250380.1">
    <property type="nucleotide sequence ID" value="NZ_AQQY01000004.1"/>
</dbReference>
<keyword evidence="3 9" id="KW-0436">Ligase</keyword>
<dbReference type="InterPro" id="IPR009008">
    <property type="entry name" value="Val/Leu/Ile-tRNA-synth_edit"/>
</dbReference>
<dbReference type="FunFam" id="1.10.730.10:FF:000002">
    <property type="entry name" value="Leucine--tRNA ligase"/>
    <property type="match status" value="1"/>
</dbReference>
<dbReference type="PRINTS" id="PR00985">
    <property type="entry name" value="TRNASYNTHLEU"/>
</dbReference>
<dbReference type="Proteomes" id="UP000024836">
    <property type="component" value="Unassembled WGS sequence"/>
</dbReference>
<dbReference type="PANTHER" id="PTHR43740:SF2">
    <property type="entry name" value="LEUCINE--TRNA LIGASE, MITOCHONDRIAL"/>
    <property type="match status" value="1"/>
</dbReference>
<evidence type="ECO:0000259" key="12">
    <source>
        <dbReference type="Pfam" id="PF08264"/>
    </source>
</evidence>
<evidence type="ECO:0000256" key="3">
    <source>
        <dbReference type="ARBA" id="ARBA00022598"/>
    </source>
</evidence>
<dbReference type="EMBL" id="AQQY01000004">
    <property type="protein sequence ID" value="KCV82420.1"/>
    <property type="molecule type" value="Genomic_DNA"/>
</dbReference>
<evidence type="ECO:0000256" key="10">
    <source>
        <dbReference type="RuleBase" id="RU363035"/>
    </source>
</evidence>
<protein>
    <recommendedName>
        <fullName evidence="9">Leucine--tRNA ligase</fullName>
        <ecNumber evidence="9">6.1.1.4</ecNumber>
    </recommendedName>
    <alternativeName>
        <fullName evidence="9">Leucyl-tRNA synthetase</fullName>
        <shortName evidence="9">LeuRS</shortName>
    </alternativeName>
</protein>
<feature type="short sequence motif" description="'KMSKS' region" evidence="9">
    <location>
        <begin position="660"/>
        <end position="664"/>
    </location>
</feature>
<dbReference type="InterPro" id="IPR025709">
    <property type="entry name" value="Leu_tRNA-synth_edit"/>
</dbReference>
<feature type="domain" description="Methionyl/Leucyl tRNA synthetase" evidence="13">
    <location>
        <begin position="36"/>
        <end position="171"/>
    </location>
</feature>
<organism evidence="15 16">
    <name type="scientific">Actibacterium atlanticum</name>
    <dbReference type="NCBI Taxonomy" id="1461693"/>
    <lineage>
        <taxon>Bacteria</taxon>
        <taxon>Pseudomonadati</taxon>
        <taxon>Pseudomonadota</taxon>
        <taxon>Alphaproteobacteria</taxon>
        <taxon>Rhodobacterales</taxon>
        <taxon>Roseobacteraceae</taxon>
        <taxon>Actibacterium</taxon>
    </lineage>
</organism>
<evidence type="ECO:0000259" key="14">
    <source>
        <dbReference type="Pfam" id="PF13603"/>
    </source>
</evidence>
<dbReference type="GO" id="GO:0006429">
    <property type="term" value="P:leucyl-tRNA aminoacylation"/>
    <property type="evidence" value="ECO:0007669"/>
    <property type="project" value="UniProtKB-UniRule"/>
</dbReference>